<keyword evidence="7" id="KW-0472">Membrane</keyword>
<keyword evidence="10" id="KW-1185">Reference proteome</keyword>
<evidence type="ECO:0000313" key="10">
    <source>
        <dbReference type="Proteomes" id="UP000198802"/>
    </source>
</evidence>
<dbReference type="InterPro" id="IPR052173">
    <property type="entry name" value="Beta-lactam_resp_regulator"/>
</dbReference>
<dbReference type="AlphaFoldDB" id="A0A0S4QEP7"/>
<dbReference type="Proteomes" id="UP000198802">
    <property type="component" value="Unassembled WGS sequence"/>
</dbReference>
<dbReference type="EMBL" id="FAOZ01000001">
    <property type="protein sequence ID" value="CUU53927.1"/>
    <property type="molecule type" value="Genomic_DNA"/>
</dbReference>
<dbReference type="Pfam" id="PF01435">
    <property type="entry name" value="Peptidase_M48"/>
    <property type="match status" value="1"/>
</dbReference>
<evidence type="ECO:0000256" key="5">
    <source>
        <dbReference type="ARBA" id="ARBA00023049"/>
    </source>
</evidence>
<evidence type="ECO:0000313" key="9">
    <source>
        <dbReference type="EMBL" id="CUU53927.1"/>
    </source>
</evidence>
<feature type="transmembrane region" description="Helical" evidence="7">
    <location>
        <begin position="307"/>
        <end position="329"/>
    </location>
</feature>
<keyword evidence="1 6" id="KW-0645">Protease</keyword>
<evidence type="ECO:0000256" key="7">
    <source>
        <dbReference type="SAM" id="Phobius"/>
    </source>
</evidence>
<keyword evidence="5 6" id="KW-0482">Metalloprotease</keyword>
<accession>A0A0S4QEP7</accession>
<dbReference type="RefSeq" id="WP_091270917.1">
    <property type="nucleotide sequence ID" value="NZ_FAOZ01000001.1"/>
</dbReference>
<evidence type="ECO:0000256" key="4">
    <source>
        <dbReference type="ARBA" id="ARBA00022833"/>
    </source>
</evidence>
<feature type="transmembrane region" description="Helical" evidence="7">
    <location>
        <begin position="6"/>
        <end position="25"/>
    </location>
</feature>
<evidence type="ECO:0000256" key="3">
    <source>
        <dbReference type="ARBA" id="ARBA00022801"/>
    </source>
</evidence>
<keyword evidence="7" id="KW-0812">Transmembrane</keyword>
<dbReference type="GO" id="GO:0004222">
    <property type="term" value="F:metalloendopeptidase activity"/>
    <property type="evidence" value="ECO:0007669"/>
    <property type="project" value="InterPro"/>
</dbReference>
<keyword evidence="7" id="KW-1133">Transmembrane helix</keyword>
<dbReference type="PANTHER" id="PTHR34978">
    <property type="entry name" value="POSSIBLE SENSOR-TRANSDUCER PROTEIN BLAR"/>
    <property type="match status" value="1"/>
</dbReference>
<evidence type="ECO:0000256" key="2">
    <source>
        <dbReference type="ARBA" id="ARBA00022723"/>
    </source>
</evidence>
<dbReference type="PANTHER" id="PTHR34978:SF3">
    <property type="entry name" value="SLR0241 PROTEIN"/>
    <property type="match status" value="1"/>
</dbReference>
<keyword evidence="4 6" id="KW-0862">Zinc</keyword>
<gene>
    <name evidence="9" type="ORF">Ga0074812_101428</name>
</gene>
<name>A0A0S4QEP7_9ACTN</name>
<dbReference type="InterPro" id="IPR001915">
    <property type="entry name" value="Peptidase_M48"/>
</dbReference>
<protein>
    <submittedName>
        <fullName evidence="9">Peptidase family M48</fullName>
    </submittedName>
</protein>
<keyword evidence="2" id="KW-0479">Metal-binding</keyword>
<feature type="transmembrane region" description="Helical" evidence="7">
    <location>
        <begin position="37"/>
        <end position="64"/>
    </location>
</feature>
<dbReference type="GO" id="GO:0006508">
    <property type="term" value="P:proteolysis"/>
    <property type="evidence" value="ECO:0007669"/>
    <property type="project" value="UniProtKB-KW"/>
</dbReference>
<organism evidence="9 10">
    <name type="scientific">Parafrankia irregularis</name>
    <dbReference type="NCBI Taxonomy" id="795642"/>
    <lineage>
        <taxon>Bacteria</taxon>
        <taxon>Bacillati</taxon>
        <taxon>Actinomycetota</taxon>
        <taxon>Actinomycetes</taxon>
        <taxon>Frankiales</taxon>
        <taxon>Frankiaceae</taxon>
        <taxon>Parafrankia</taxon>
    </lineage>
</organism>
<comment type="similarity">
    <text evidence="6">Belongs to the peptidase M48 family.</text>
</comment>
<proteinExistence type="inferred from homology"/>
<comment type="cofactor">
    <cofactor evidence="6">
        <name>Zn(2+)</name>
        <dbReference type="ChEBI" id="CHEBI:29105"/>
    </cofactor>
    <text evidence="6">Binds 1 zinc ion per subunit.</text>
</comment>
<dbReference type="Gene3D" id="3.30.2010.10">
    <property type="entry name" value="Metalloproteases ('zincins'), catalytic domain"/>
    <property type="match status" value="1"/>
</dbReference>
<evidence type="ECO:0000259" key="8">
    <source>
        <dbReference type="Pfam" id="PF01435"/>
    </source>
</evidence>
<reference evidence="10" key="1">
    <citation type="submission" date="2015-11" db="EMBL/GenBank/DDBJ databases">
        <authorList>
            <person name="Varghese N."/>
        </authorList>
    </citation>
    <scope>NUCLEOTIDE SEQUENCE [LARGE SCALE GENOMIC DNA]</scope>
    <source>
        <strain evidence="10">DSM 45899</strain>
    </source>
</reference>
<sequence>MAVDQLLVSVVLAPAAGVVAGRILVDLLPPRAVAFGYTAAAGLFAAASTLSLVAFGMPAVARVAGLSPAHQPVVMSWQSGEMPLWASWACLLLVTVAMISVLVTGRSQFRSVRAARAEAAALPGTGEIVVIPDGRADAFALPGVPGRIVVTEGMLTAVGAGRHQALFAHERAHLAGRHHRFSFGARLAAAALPPLWPMVTVIDYAIERWADEQAASVVGDRRSVAHVVGTAALAATEQAVVEQAAVEQSAVVGAAERRTGRRLFPGRLREPRTAKLRAVAAGGGPRPGPVPRRVAALLAAPQRRNRLLLAALPAALALASCGVSIEALLDLPYRRVFDYVEP</sequence>
<evidence type="ECO:0000256" key="1">
    <source>
        <dbReference type="ARBA" id="ARBA00022670"/>
    </source>
</evidence>
<feature type="transmembrane region" description="Helical" evidence="7">
    <location>
        <begin position="84"/>
        <end position="103"/>
    </location>
</feature>
<feature type="domain" description="Peptidase M48" evidence="8">
    <location>
        <begin position="114"/>
        <end position="186"/>
    </location>
</feature>
<evidence type="ECO:0000256" key="6">
    <source>
        <dbReference type="RuleBase" id="RU003983"/>
    </source>
</evidence>
<keyword evidence="3 6" id="KW-0378">Hydrolase</keyword>
<dbReference type="GO" id="GO:0046872">
    <property type="term" value="F:metal ion binding"/>
    <property type="evidence" value="ECO:0007669"/>
    <property type="project" value="UniProtKB-KW"/>
</dbReference>